<evidence type="ECO:0000256" key="4">
    <source>
        <dbReference type="ARBA" id="ARBA00022692"/>
    </source>
</evidence>
<evidence type="ECO:0000256" key="1">
    <source>
        <dbReference type="ARBA" id="ARBA00004651"/>
    </source>
</evidence>
<dbReference type="Gene3D" id="1.20.120.1220">
    <property type="match status" value="1"/>
</dbReference>
<dbReference type="EMBL" id="PCXM01000030">
    <property type="protein sequence ID" value="PIR40095.1"/>
    <property type="molecule type" value="Genomic_DNA"/>
</dbReference>
<dbReference type="InterPro" id="IPR010627">
    <property type="entry name" value="Prepilin_pept_A24_N"/>
</dbReference>
<dbReference type="GO" id="GO:0006465">
    <property type="term" value="P:signal peptide processing"/>
    <property type="evidence" value="ECO:0007669"/>
    <property type="project" value="TreeGrafter"/>
</dbReference>
<accession>A0A2H0R2P4</accession>
<dbReference type="Pfam" id="PF01478">
    <property type="entry name" value="Peptidase_A24"/>
    <property type="match status" value="1"/>
</dbReference>
<evidence type="ECO:0000256" key="5">
    <source>
        <dbReference type="ARBA" id="ARBA00022989"/>
    </source>
</evidence>
<evidence type="ECO:0000313" key="11">
    <source>
        <dbReference type="Proteomes" id="UP000230828"/>
    </source>
</evidence>
<reference evidence="10 11" key="1">
    <citation type="submission" date="2017-09" db="EMBL/GenBank/DDBJ databases">
        <title>Depth-based differentiation of microbial function through sediment-hosted aquifers and enrichment of novel symbionts in the deep terrestrial subsurface.</title>
        <authorList>
            <person name="Probst A.J."/>
            <person name="Ladd B."/>
            <person name="Jarett J.K."/>
            <person name="Geller-Mcgrath D.E."/>
            <person name="Sieber C.M."/>
            <person name="Emerson J.B."/>
            <person name="Anantharaman K."/>
            <person name="Thomas B.C."/>
            <person name="Malmstrom R."/>
            <person name="Stieglmeier M."/>
            <person name="Klingl A."/>
            <person name="Woyke T."/>
            <person name="Ryan C.M."/>
            <person name="Banfield J.F."/>
        </authorList>
    </citation>
    <scope>NUCLEOTIDE SEQUENCE [LARGE SCALE GENOMIC DNA]</scope>
    <source>
        <strain evidence="10">CG10_big_fil_rev_8_21_14_0_10_34_34</strain>
    </source>
</reference>
<keyword evidence="5 7" id="KW-1133">Transmembrane helix</keyword>
<keyword evidence="4 7" id="KW-0812">Transmembrane</keyword>
<dbReference type="PANTHER" id="PTHR30487">
    <property type="entry name" value="TYPE 4 PREPILIN-LIKE PROTEINS LEADER PEPTIDE-PROCESSING ENZYME"/>
    <property type="match status" value="1"/>
</dbReference>
<evidence type="ECO:0000256" key="3">
    <source>
        <dbReference type="ARBA" id="ARBA00022475"/>
    </source>
</evidence>
<protein>
    <recommendedName>
        <fullName evidence="12">Prepilin peptidase</fullName>
    </recommendedName>
</protein>
<feature type="transmembrane region" description="Helical" evidence="7">
    <location>
        <begin position="6"/>
        <end position="27"/>
    </location>
</feature>
<gene>
    <name evidence="10" type="ORF">COV33_01670</name>
</gene>
<dbReference type="AlphaFoldDB" id="A0A2H0R2P4"/>
<name>A0A2H0R2P4_9BACT</name>
<feature type="transmembrane region" description="Helical" evidence="7">
    <location>
        <begin position="77"/>
        <end position="97"/>
    </location>
</feature>
<comment type="subcellular location">
    <subcellularLocation>
        <location evidence="1">Cell membrane</location>
        <topology evidence="1">Multi-pass membrane protein</topology>
    </subcellularLocation>
</comment>
<comment type="caution">
    <text evidence="10">The sequence shown here is derived from an EMBL/GenBank/DDBJ whole genome shotgun (WGS) entry which is preliminary data.</text>
</comment>
<dbReference type="GO" id="GO:0004190">
    <property type="term" value="F:aspartic-type endopeptidase activity"/>
    <property type="evidence" value="ECO:0007669"/>
    <property type="project" value="InterPro"/>
</dbReference>
<comment type="similarity">
    <text evidence="2">Belongs to the peptidase A24 family.</text>
</comment>
<dbReference type="PANTHER" id="PTHR30487:SF0">
    <property type="entry name" value="PREPILIN LEADER PEPTIDASE_N-METHYLTRANSFERASE-RELATED"/>
    <property type="match status" value="1"/>
</dbReference>
<evidence type="ECO:0000313" key="10">
    <source>
        <dbReference type="EMBL" id="PIR40095.1"/>
    </source>
</evidence>
<feature type="transmembrane region" description="Helical" evidence="7">
    <location>
        <begin position="255"/>
        <end position="273"/>
    </location>
</feature>
<dbReference type="Proteomes" id="UP000230828">
    <property type="component" value="Unassembled WGS sequence"/>
</dbReference>
<dbReference type="InterPro" id="IPR050882">
    <property type="entry name" value="Prepilin_peptidase/N-MTase"/>
</dbReference>
<organism evidence="10 11">
    <name type="scientific">Candidatus Zambryskibacteria bacterium CG10_big_fil_rev_8_21_14_0_10_34_34</name>
    <dbReference type="NCBI Taxonomy" id="1975114"/>
    <lineage>
        <taxon>Bacteria</taxon>
        <taxon>Candidatus Zambryskiibacteriota</taxon>
    </lineage>
</organism>
<feature type="domain" description="Prepilin peptidase A24 N-terminal" evidence="9">
    <location>
        <begin position="11"/>
        <end position="93"/>
    </location>
</feature>
<dbReference type="Pfam" id="PF06750">
    <property type="entry name" value="A24_N_bact"/>
    <property type="match status" value="1"/>
</dbReference>
<evidence type="ECO:0000256" key="7">
    <source>
        <dbReference type="SAM" id="Phobius"/>
    </source>
</evidence>
<sequence>MQYFFGFIIFLFGAALGSFILVVANRYNTGLPFFKGRSICFSCNVQLKNKDLFPIFSFLSLKGKCRYCESKISKETLVVEILMGFLSVIAALKSGFFGFDFSIIHNSYFLIQNFLNFIILLSIFATILLISIYDLKHFIIPDSFLIALFIFSLFYVLLLATGYWLLATNFLSAVLLALPFLLIFLIFKGRWLGFGDVKYILVLGFFLGFVEGLSAVILSFWIGAVFSLIALSLKYFKLHLNLPLLRNNFTIKSEIPFGPFLSTGIIISFYFSLDIFQIHEFFNIF</sequence>
<evidence type="ECO:0000256" key="2">
    <source>
        <dbReference type="ARBA" id="ARBA00005801"/>
    </source>
</evidence>
<evidence type="ECO:0000259" key="8">
    <source>
        <dbReference type="Pfam" id="PF01478"/>
    </source>
</evidence>
<evidence type="ECO:0000259" key="9">
    <source>
        <dbReference type="Pfam" id="PF06750"/>
    </source>
</evidence>
<proteinExistence type="inferred from homology"/>
<feature type="transmembrane region" description="Helical" evidence="7">
    <location>
        <begin position="199"/>
        <end position="231"/>
    </location>
</feature>
<evidence type="ECO:0000256" key="6">
    <source>
        <dbReference type="ARBA" id="ARBA00023136"/>
    </source>
</evidence>
<feature type="domain" description="Prepilin type IV endopeptidase peptidase" evidence="8">
    <location>
        <begin position="123"/>
        <end position="228"/>
    </location>
</feature>
<feature type="transmembrane region" description="Helical" evidence="7">
    <location>
        <begin position="144"/>
        <end position="164"/>
    </location>
</feature>
<dbReference type="InterPro" id="IPR000045">
    <property type="entry name" value="Prepilin_IV_endopep_pep"/>
</dbReference>
<feature type="transmembrane region" description="Helical" evidence="7">
    <location>
        <begin position="109"/>
        <end position="132"/>
    </location>
</feature>
<evidence type="ECO:0008006" key="12">
    <source>
        <dbReference type="Google" id="ProtNLM"/>
    </source>
</evidence>
<dbReference type="GO" id="GO:0005886">
    <property type="term" value="C:plasma membrane"/>
    <property type="evidence" value="ECO:0007669"/>
    <property type="project" value="UniProtKB-SubCell"/>
</dbReference>
<keyword evidence="6 7" id="KW-0472">Membrane</keyword>
<keyword evidence="3" id="KW-1003">Cell membrane</keyword>
<feature type="transmembrane region" description="Helical" evidence="7">
    <location>
        <begin position="170"/>
        <end position="187"/>
    </location>
</feature>